<feature type="transmembrane region" description="Helical" evidence="5">
    <location>
        <begin position="169"/>
        <end position="195"/>
    </location>
</feature>
<protein>
    <recommendedName>
        <fullName evidence="8">Etoposide-induced protein 2.4 (EI24)</fullName>
    </recommendedName>
</protein>
<evidence type="ECO:0000256" key="4">
    <source>
        <dbReference type="ARBA" id="ARBA00023136"/>
    </source>
</evidence>
<dbReference type="KEGG" id="pbh:AAW51_3198"/>
<dbReference type="EMBL" id="CP011371">
    <property type="protein sequence ID" value="AKJ29889.1"/>
    <property type="molecule type" value="Genomic_DNA"/>
</dbReference>
<keyword evidence="2 5" id="KW-0812">Transmembrane</keyword>
<dbReference type="Proteomes" id="UP000035352">
    <property type="component" value="Chromosome"/>
</dbReference>
<feature type="transmembrane region" description="Helical" evidence="5">
    <location>
        <begin position="63"/>
        <end position="81"/>
    </location>
</feature>
<feature type="transmembrane region" description="Helical" evidence="5">
    <location>
        <begin position="113"/>
        <end position="132"/>
    </location>
</feature>
<dbReference type="InterPro" id="IPR059112">
    <property type="entry name" value="CysZ/EI24"/>
</dbReference>
<feature type="transmembrane region" description="Helical" evidence="5">
    <location>
        <begin position="37"/>
        <end position="57"/>
    </location>
</feature>
<keyword evidence="4 5" id="KW-0472">Membrane</keyword>
<feature type="transmembrane region" description="Helical" evidence="5">
    <location>
        <begin position="233"/>
        <end position="259"/>
    </location>
</feature>
<organism evidence="6 7">
    <name type="scientific">Caldimonas brevitalea</name>
    <dbReference type="NCBI Taxonomy" id="413882"/>
    <lineage>
        <taxon>Bacteria</taxon>
        <taxon>Pseudomonadati</taxon>
        <taxon>Pseudomonadota</taxon>
        <taxon>Betaproteobacteria</taxon>
        <taxon>Burkholderiales</taxon>
        <taxon>Sphaerotilaceae</taxon>
        <taxon>Caldimonas</taxon>
    </lineage>
</organism>
<evidence type="ECO:0000256" key="5">
    <source>
        <dbReference type="SAM" id="Phobius"/>
    </source>
</evidence>
<keyword evidence="7" id="KW-1185">Reference proteome</keyword>
<accession>A0A0G3BKA0</accession>
<evidence type="ECO:0000313" key="7">
    <source>
        <dbReference type="Proteomes" id="UP000035352"/>
    </source>
</evidence>
<gene>
    <name evidence="6" type="ORF">AAW51_3198</name>
</gene>
<reference evidence="6 7" key="1">
    <citation type="submission" date="2015-05" db="EMBL/GenBank/DDBJ databases">
        <authorList>
            <person name="Tang B."/>
            <person name="Yu Y."/>
        </authorList>
    </citation>
    <scope>NUCLEOTIDE SEQUENCE [LARGE SCALE GENOMIC DNA]</scope>
    <source>
        <strain evidence="6 7">DSM 7029</strain>
    </source>
</reference>
<name>A0A0G3BKA0_9BURK</name>
<evidence type="ECO:0000256" key="3">
    <source>
        <dbReference type="ARBA" id="ARBA00022989"/>
    </source>
</evidence>
<evidence type="ECO:0000256" key="2">
    <source>
        <dbReference type="ARBA" id="ARBA00022692"/>
    </source>
</evidence>
<evidence type="ECO:0008006" key="8">
    <source>
        <dbReference type="Google" id="ProtNLM"/>
    </source>
</evidence>
<dbReference type="Pfam" id="PF07264">
    <property type="entry name" value="EI24"/>
    <property type="match status" value="1"/>
</dbReference>
<dbReference type="OrthoDB" id="9154568at2"/>
<evidence type="ECO:0000256" key="1">
    <source>
        <dbReference type="ARBA" id="ARBA00004141"/>
    </source>
</evidence>
<comment type="subcellular location">
    <subcellularLocation>
        <location evidence="1">Membrane</location>
        <topology evidence="1">Multi-pass membrane protein</topology>
    </subcellularLocation>
</comment>
<dbReference type="RefSeq" id="WP_157359921.1">
    <property type="nucleotide sequence ID" value="NZ_CP011371.1"/>
</dbReference>
<sequence length="290" mass="30601">MSLPKFMIFFPSSLRFGLSEAAKSFALGLRECARPRLALVSVVAALVSLLLWLTVFVTWWEELVQLALVGLVVLAVVFAPAAPLAGSVVAMGSFASVAAPVGLVAVAAGVLKYVVVAAAFAVLVLVTMRLVVEWWLMPRIQQACLERYPALRQKVDASWHGGLRNVLGAWALFLVGGTICLLIPFVGAVLLFLLANYLNARSLVNDALDGIANDVERRKAISENRVATTAVGVMVAGFTLIPFAGLLAPVLLGAAMCHLSMRTVMRVREQTGSAAAATGSASVSALRSAV</sequence>
<evidence type="ECO:0000313" key="6">
    <source>
        <dbReference type="EMBL" id="AKJ29889.1"/>
    </source>
</evidence>
<dbReference type="AlphaFoldDB" id="A0A0G3BKA0"/>
<keyword evidence="3 5" id="KW-1133">Transmembrane helix</keyword>
<proteinExistence type="predicted"/>